<gene>
    <name evidence="1" type="ORF">ECRASSUSDP1_LOCUS19518</name>
</gene>
<accession>A0AAD1XSM6</accession>
<evidence type="ECO:0000313" key="2">
    <source>
        <dbReference type="Proteomes" id="UP001295684"/>
    </source>
</evidence>
<name>A0AAD1XSM6_EUPCR</name>
<dbReference type="AlphaFoldDB" id="A0AAD1XSM6"/>
<dbReference type="EMBL" id="CAMPGE010019815">
    <property type="protein sequence ID" value="CAI2378123.1"/>
    <property type="molecule type" value="Genomic_DNA"/>
</dbReference>
<organism evidence="1 2">
    <name type="scientific">Euplotes crassus</name>
    <dbReference type="NCBI Taxonomy" id="5936"/>
    <lineage>
        <taxon>Eukaryota</taxon>
        <taxon>Sar</taxon>
        <taxon>Alveolata</taxon>
        <taxon>Ciliophora</taxon>
        <taxon>Intramacronucleata</taxon>
        <taxon>Spirotrichea</taxon>
        <taxon>Hypotrichia</taxon>
        <taxon>Euplotida</taxon>
        <taxon>Euplotidae</taxon>
        <taxon>Moneuplotes</taxon>
    </lineage>
</organism>
<protein>
    <submittedName>
        <fullName evidence="1">Uncharacterized protein</fullName>
    </submittedName>
</protein>
<proteinExistence type="predicted"/>
<reference evidence="1" key="1">
    <citation type="submission" date="2023-07" db="EMBL/GenBank/DDBJ databases">
        <authorList>
            <consortium name="AG Swart"/>
            <person name="Singh M."/>
            <person name="Singh A."/>
            <person name="Seah K."/>
            <person name="Emmerich C."/>
        </authorList>
    </citation>
    <scope>NUCLEOTIDE SEQUENCE</scope>
    <source>
        <strain evidence="1">DP1</strain>
    </source>
</reference>
<keyword evidence="2" id="KW-1185">Reference proteome</keyword>
<sequence>MVIWRRLDMDGLELMDECTRDEFRVVCVVVVNHVFDHCCIVVEVGLSKQTIESNCVEVVHDSSFFLVYISSNVLLLVGYIDEDLPASTIFKNSNVLRTSGGSTIVETPRALCRSSEADILKCVDHFEEEGKVFRNIWKCLLLRLAGECFCLRAIEGFTIHTEISDGCFTLNIICESNSTRNYSREVFKSPAILFYQSC</sequence>
<dbReference type="Proteomes" id="UP001295684">
    <property type="component" value="Unassembled WGS sequence"/>
</dbReference>
<evidence type="ECO:0000313" key="1">
    <source>
        <dbReference type="EMBL" id="CAI2378123.1"/>
    </source>
</evidence>
<comment type="caution">
    <text evidence="1">The sequence shown here is derived from an EMBL/GenBank/DDBJ whole genome shotgun (WGS) entry which is preliminary data.</text>
</comment>